<comment type="similarity">
    <text evidence="2">Belongs to the RRM U1 A/B'' family.</text>
</comment>
<dbReference type="FunFam" id="3.30.70.330:FF:000039">
    <property type="entry name" value="U1 small nuclear ribonucleoprotein A"/>
    <property type="match status" value="1"/>
</dbReference>
<evidence type="ECO:0000256" key="2">
    <source>
        <dbReference type="ARBA" id="ARBA00007243"/>
    </source>
</evidence>
<dbReference type="Pfam" id="PF00076">
    <property type="entry name" value="RRM_1"/>
    <property type="match status" value="2"/>
</dbReference>
<keyword evidence="3" id="KW-0507">mRNA processing</keyword>
<evidence type="ECO:0000256" key="10">
    <source>
        <dbReference type="PROSITE-ProRule" id="PRU00176"/>
    </source>
</evidence>
<keyword evidence="6 10" id="KW-0694">RNA-binding</keyword>
<dbReference type="PROSITE" id="PS50102">
    <property type="entry name" value="RRM"/>
    <property type="match status" value="2"/>
</dbReference>
<evidence type="ECO:0000313" key="13">
    <source>
        <dbReference type="EMBL" id="CRG83965.1"/>
    </source>
</evidence>
<evidence type="ECO:0000256" key="5">
    <source>
        <dbReference type="ARBA" id="ARBA00022737"/>
    </source>
</evidence>
<dbReference type="GO" id="GO:0008380">
    <property type="term" value="P:RNA splicing"/>
    <property type="evidence" value="ECO:0007669"/>
    <property type="project" value="UniProtKB-KW"/>
</dbReference>
<dbReference type="InterPro" id="IPR000504">
    <property type="entry name" value="RRM_dom"/>
</dbReference>
<proteinExistence type="inferred from homology"/>
<dbReference type="GO" id="GO:0006397">
    <property type="term" value="P:mRNA processing"/>
    <property type="evidence" value="ECO:0007669"/>
    <property type="project" value="UniProtKB-KW"/>
</dbReference>
<protein>
    <submittedName>
        <fullName evidence="13">U1 small nuclear ribonucleoprotein A</fullName>
    </submittedName>
</protein>
<dbReference type="STRING" id="28573.A0A0U1LLT3"/>
<dbReference type="InterPro" id="IPR012677">
    <property type="entry name" value="Nucleotide-bd_a/b_plait_sf"/>
</dbReference>
<keyword evidence="4" id="KW-0747">Spliceosome</keyword>
<feature type="region of interest" description="Disordered" evidence="11">
    <location>
        <begin position="120"/>
        <end position="171"/>
    </location>
</feature>
<evidence type="ECO:0000256" key="4">
    <source>
        <dbReference type="ARBA" id="ARBA00022728"/>
    </source>
</evidence>
<evidence type="ECO:0000259" key="12">
    <source>
        <dbReference type="PROSITE" id="PS50102"/>
    </source>
</evidence>
<keyword evidence="8" id="KW-0539">Nucleus</keyword>
<evidence type="ECO:0000256" key="6">
    <source>
        <dbReference type="ARBA" id="ARBA00022884"/>
    </source>
</evidence>
<evidence type="ECO:0000256" key="3">
    <source>
        <dbReference type="ARBA" id="ARBA00022664"/>
    </source>
</evidence>
<keyword evidence="5" id="KW-0677">Repeat</keyword>
<dbReference type="OMA" id="VRMIPTK"/>
<keyword evidence="7" id="KW-0508">mRNA splicing</keyword>
<evidence type="ECO:0000256" key="11">
    <source>
        <dbReference type="SAM" id="MobiDB-lite"/>
    </source>
</evidence>
<dbReference type="Proteomes" id="UP000054383">
    <property type="component" value="Unassembled WGS sequence"/>
</dbReference>
<dbReference type="GO" id="GO:0003723">
    <property type="term" value="F:RNA binding"/>
    <property type="evidence" value="ECO:0007669"/>
    <property type="project" value="UniProtKB-UniRule"/>
</dbReference>
<dbReference type="OrthoDB" id="266020at2759"/>
<dbReference type="PANTHER" id="PTHR10501">
    <property type="entry name" value="U1 SMALL NUCLEAR RIBONUCLEOPROTEIN A/U2 SMALL NUCLEAR RIBONUCLEOPROTEIN B"/>
    <property type="match status" value="1"/>
</dbReference>
<accession>A0A0U1LLT3</accession>
<evidence type="ECO:0000256" key="8">
    <source>
        <dbReference type="ARBA" id="ARBA00023242"/>
    </source>
</evidence>
<dbReference type="EMBL" id="CVMT01000001">
    <property type="protein sequence ID" value="CRG83965.1"/>
    <property type="molecule type" value="Genomic_DNA"/>
</dbReference>
<dbReference type="CDD" id="cd12247">
    <property type="entry name" value="RRM2_U1A_like"/>
    <property type="match status" value="1"/>
</dbReference>
<reference evidence="13 14" key="1">
    <citation type="submission" date="2015-04" db="EMBL/GenBank/DDBJ databases">
        <authorList>
            <person name="Syromyatnikov M.Y."/>
            <person name="Popov V.N."/>
        </authorList>
    </citation>
    <scope>NUCLEOTIDE SEQUENCE [LARGE SCALE GENOMIC DNA]</scope>
    <source>
        <strain evidence="13">WF-38-12</strain>
    </source>
</reference>
<name>A0A0U1LLT3_TALIS</name>
<dbReference type="GO" id="GO:0030532">
    <property type="term" value="C:small nuclear ribonucleoprotein complex"/>
    <property type="evidence" value="ECO:0007669"/>
    <property type="project" value="UniProtKB-ARBA"/>
</dbReference>
<dbReference type="CDD" id="cd12246">
    <property type="entry name" value="RRM1_U1A_like"/>
    <property type="match status" value="1"/>
</dbReference>
<keyword evidence="14" id="KW-1185">Reference proteome</keyword>
<dbReference type="SMART" id="SM00360">
    <property type="entry name" value="RRM"/>
    <property type="match status" value="2"/>
</dbReference>
<evidence type="ECO:0000313" key="14">
    <source>
        <dbReference type="Proteomes" id="UP000054383"/>
    </source>
</evidence>
<feature type="domain" description="RRM" evidence="12">
    <location>
        <begin position="179"/>
        <end position="254"/>
    </location>
</feature>
<dbReference type="InterPro" id="IPR035979">
    <property type="entry name" value="RBD_domain_sf"/>
</dbReference>
<gene>
    <name evidence="13" type="ORF">PISL3812_01320</name>
</gene>
<dbReference type="AlphaFoldDB" id="A0A0U1LLT3"/>
<sequence>MAAAAASGSGIPPNSTVYVRNLEERVKIEELKDALSEIFSEYGEVLEIVAKRNLKAKGQAFIVFDNVESAQRAIEEVNGFDLLGKPMVVDFAKTRSDATVLKENGPDELEVHKRRRLAEKERKQAQEALETQQKLKRPSGVVPIPDETGRPAKTARGAGLKPSNATTTVIPDEYLPPNKILFLRELPDDIDSDSLTAVFGRFEGFREVRLVPGRKGIAFVEYENEAGAISAKEATSGMPMGPNNKPVRVTYQRQ</sequence>
<dbReference type="Gene3D" id="3.30.70.330">
    <property type="match status" value="2"/>
</dbReference>
<dbReference type="GO" id="GO:0005681">
    <property type="term" value="C:spliceosomal complex"/>
    <property type="evidence" value="ECO:0007669"/>
    <property type="project" value="UniProtKB-KW"/>
</dbReference>
<feature type="domain" description="RRM" evidence="12">
    <location>
        <begin position="15"/>
        <end position="94"/>
    </location>
</feature>
<evidence type="ECO:0000256" key="7">
    <source>
        <dbReference type="ARBA" id="ARBA00023187"/>
    </source>
</evidence>
<feature type="region of interest" description="Disordered" evidence="11">
    <location>
        <begin position="233"/>
        <end position="254"/>
    </location>
</feature>
<evidence type="ECO:0000256" key="1">
    <source>
        <dbReference type="ARBA" id="ARBA00004123"/>
    </source>
</evidence>
<keyword evidence="9 13" id="KW-0687">Ribonucleoprotein</keyword>
<dbReference type="SUPFAM" id="SSF54928">
    <property type="entry name" value="RNA-binding domain, RBD"/>
    <property type="match status" value="1"/>
</dbReference>
<organism evidence="13 14">
    <name type="scientific">Talaromyces islandicus</name>
    <name type="common">Penicillium islandicum</name>
    <dbReference type="NCBI Taxonomy" id="28573"/>
    <lineage>
        <taxon>Eukaryota</taxon>
        <taxon>Fungi</taxon>
        <taxon>Dikarya</taxon>
        <taxon>Ascomycota</taxon>
        <taxon>Pezizomycotina</taxon>
        <taxon>Eurotiomycetes</taxon>
        <taxon>Eurotiomycetidae</taxon>
        <taxon>Eurotiales</taxon>
        <taxon>Trichocomaceae</taxon>
        <taxon>Talaromyces</taxon>
        <taxon>Talaromyces sect. Islandici</taxon>
    </lineage>
</organism>
<comment type="subcellular location">
    <subcellularLocation>
        <location evidence="1">Nucleus</location>
    </subcellularLocation>
</comment>
<evidence type="ECO:0000256" key="9">
    <source>
        <dbReference type="ARBA" id="ARBA00023274"/>
    </source>
</evidence>
<dbReference type="FunFam" id="3.30.70.330:FF:000029">
    <property type="entry name" value="U2 small nuclear ribonucleoprotein B"/>
    <property type="match status" value="1"/>
</dbReference>